<keyword evidence="1" id="KW-0614">Plasmid</keyword>
<reference evidence="1" key="1">
    <citation type="submission" date="2015-06" db="EMBL/GenBank/DDBJ databases">
        <authorList>
            <person name="Joergensen T."/>
        </authorList>
    </citation>
    <scope>NUCLEOTIDE SEQUENCE</scope>
    <source>
        <plasmid evidence="1">pRGFK0782</plasmid>
    </source>
</reference>
<name>A0A0H5Q355_9ZZZZ</name>
<evidence type="ECO:0000313" key="1">
    <source>
        <dbReference type="EMBL" id="CRY95819.1"/>
    </source>
</evidence>
<dbReference type="EMBL" id="LN853391">
    <property type="protein sequence ID" value="CRY95819.1"/>
    <property type="molecule type" value="Genomic_DNA"/>
</dbReference>
<reference evidence="1" key="2">
    <citation type="submission" date="2015-07" db="EMBL/GenBank/DDBJ databases">
        <title>Plasmids, circular viruses and viroids from rat gut.</title>
        <authorList>
            <person name="Jorgensen T.J."/>
            <person name="Hansen M.A."/>
            <person name="Xu Z."/>
            <person name="Tabak M.A."/>
            <person name="Sorensen S.J."/>
            <person name="Hansen L.H."/>
        </authorList>
    </citation>
    <scope>NUCLEOTIDE SEQUENCE</scope>
    <source>
        <plasmid evidence="1">pRGFK0782</plasmid>
    </source>
</reference>
<geneLocation type="plasmid" evidence="1">
    <name>pRGFK0782</name>
</geneLocation>
<organism evidence="1">
    <name type="scientific">uncultured prokaryote</name>
    <dbReference type="NCBI Taxonomy" id="198431"/>
    <lineage>
        <taxon>unclassified sequences</taxon>
        <taxon>environmental samples</taxon>
    </lineage>
</organism>
<sequence>MTEKMILLPLPLSSATEMAQILFEQENSQSLAVELFDAISDALCG</sequence>
<dbReference type="AlphaFoldDB" id="A0A0H5Q355"/>
<proteinExistence type="predicted"/>
<accession>A0A0H5Q355</accession>
<protein>
    <submittedName>
        <fullName evidence="1">Uncharacterized protein</fullName>
    </submittedName>
</protein>